<protein>
    <recommendedName>
        <fullName evidence="7">F-box domain-containing protein</fullName>
    </recommendedName>
</protein>
<dbReference type="InterPro" id="IPR001810">
    <property type="entry name" value="F-box_dom"/>
</dbReference>
<feature type="domain" description="START" evidence="4">
    <location>
        <begin position="32"/>
        <end position="175"/>
    </location>
</feature>
<dbReference type="EMBL" id="QEAN01000370">
    <property type="protein sequence ID" value="TPX39052.1"/>
    <property type="molecule type" value="Genomic_DNA"/>
</dbReference>
<dbReference type="InterPro" id="IPR036047">
    <property type="entry name" value="F-box-like_dom_sf"/>
</dbReference>
<feature type="compositionally biased region" description="Basic and acidic residues" evidence="1">
    <location>
        <begin position="264"/>
        <end position="274"/>
    </location>
</feature>
<name>A0A507CHK4_9FUNG</name>
<dbReference type="Proteomes" id="UP000317494">
    <property type="component" value="Unassembled WGS sequence"/>
</dbReference>
<keyword evidence="6" id="KW-1185">Reference proteome</keyword>
<keyword evidence="2" id="KW-0812">Transmembrane</keyword>
<dbReference type="InterPro" id="IPR032675">
    <property type="entry name" value="LRR_dom_sf"/>
</dbReference>
<feature type="region of interest" description="Disordered" evidence="1">
    <location>
        <begin position="248"/>
        <end position="287"/>
    </location>
</feature>
<evidence type="ECO:0000259" key="4">
    <source>
        <dbReference type="PROSITE" id="PS50848"/>
    </source>
</evidence>
<evidence type="ECO:0000256" key="1">
    <source>
        <dbReference type="SAM" id="MobiDB-lite"/>
    </source>
</evidence>
<feature type="transmembrane region" description="Helical" evidence="2">
    <location>
        <begin position="601"/>
        <end position="625"/>
    </location>
</feature>
<keyword evidence="2" id="KW-0472">Membrane</keyword>
<feature type="domain" description="F-box" evidence="3">
    <location>
        <begin position="673"/>
        <end position="719"/>
    </location>
</feature>
<dbReference type="GO" id="GO:0008289">
    <property type="term" value="F:lipid binding"/>
    <property type="evidence" value="ECO:0007669"/>
    <property type="project" value="InterPro"/>
</dbReference>
<comment type="caution">
    <text evidence="5">The sequence shown here is derived from an EMBL/GenBank/DDBJ whole genome shotgun (WGS) entry which is preliminary data.</text>
</comment>
<evidence type="ECO:0008006" key="7">
    <source>
        <dbReference type="Google" id="ProtNLM"/>
    </source>
</evidence>
<accession>A0A507CHK4</accession>
<dbReference type="Gene3D" id="3.30.530.20">
    <property type="match status" value="1"/>
</dbReference>
<feature type="compositionally biased region" description="Low complexity" evidence="1">
    <location>
        <begin position="459"/>
        <end position="469"/>
    </location>
</feature>
<keyword evidence="2" id="KW-1133">Transmembrane helix</keyword>
<dbReference type="Gene3D" id="1.20.1280.50">
    <property type="match status" value="1"/>
</dbReference>
<evidence type="ECO:0000256" key="2">
    <source>
        <dbReference type="SAM" id="Phobius"/>
    </source>
</evidence>
<proteinExistence type="predicted"/>
<dbReference type="SUPFAM" id="SSF81383">
    <property type="entry name" value="F-box domain"/>
    <property type="match status" value="1"/>
</dbReference>
<dbReference type="AlphaFoldDB" id="A0A507CHK4"/>
<dbReference type="PROSITE" id="PS50181">
    <property type="entry name" value="FBOX"/>
    <property type="match status" value="1"/>
</dbReference>
<dbReference type="InterPro" id="IPR023393">
    <property type="entry name" value="START-like_dom_sf"/>
</dbReference>
<dbReference type="SMART" id="SM00256">
    <property type="entry name" value="FBOX"/>
    <property type="match status" value="1"/>
</dbReference>
<dbReference type="VEuPathDB" id="FungiDB:SeMB42_g06496"/>
<dbReference type="Pfam" id="PF01852">
    <property type="entry name" value="START"/>
    <property type="match status" value="1"/>
</dbReference>
<feature type="compositionally biased region" description="Polar residues" evidence="1">
    <location>
        <begin position="539"/>
        <end position="563"/>
    </location>
</feature>
<feature type="region of interest" description="Disordered" evidence="1">
    <location>
        <begin position="539"/>
        <end position="582"/>
    </location>
</feature>
<dbReference type="Pfam" id="PF12937">
    <property type="entry name" value="F-box-like"/>
    <property type="match status" value="1"/>
</dbReference>
<dbReference type="Gene3D" id="3.80.10.10">
    <property type="entry name" value="Ribonuclease Inhibitor"/>
    <property type="match status" value="1"/>
</dbReference>
<dbReference type="InterPro" id="IPR002913">
    <property type="entry name" value="START_lipid-bd_dom"/>
</dbReference>
<feature type="region of interest" description="Disordered" evidence="1">
    <location>
        <begin position="431"/>
        <end position="503"/>
    </location>
</feature>
<reference evidence="5 6" key="1">
    <citation type="journal article" date="2019" name="Sci. Rep.">
        <title>Comparative genomics of chytrid fungi reveal insights into the obligate biotrophic and pathogenic lifestyle of Synchytrium endobioticum.</title>
        <authorList>
            <person name="van de Vossenberg B.T.L.H."/>
            <person name="Warris S."/>
            <person name="Nguyen H.D.T."/>
            <person name="van Gent-Pelzer M.P.E."/>
            <person name="Joly D.L."/>
            <person name="van de Geest H.C."/>
            <person name="Bonants P.J.M."/>
            <person name="Smith D.S."/>
            <person name="Levesque C.A."/>
            <person name="van der Lee T.A.J."/>
        </authorList>
    </citation>
    <scope>NUCLEOTIDE SEQUENCE [LARGE SCALE GENOMIC DNA]</scope>
    <source>
        <strain evidence="5 6">MB42</strain>
    </source>
</reference>
<evidence type="ECO:0000313" key="6">
    <source>
        <dbReference type="Proteomes" id="UP000317494"/>
    </source>
</evidence>
<dbReference type="STRING" id="286115.A0A507CHK4"/>
<evidence type="ECO:0000259" key="3">
    <source>
        <dbReference type="PROSITE" id="PS50181"/>
    </source>
</evidence>
<gene>
    <name evidence="5" type="ORF">SeMB42_g06496</name>
</gene>
<organism evidence="5 6">
    <name type="scientific">Synchytrium endobioticum</name>
    <dbReference type="NCBI Taxonomy" id="286115"/>
    <lineage>
        <taxon>Eukaryota</taxon>
        <taxon>Fungi</taxon>
        <taxon>Fungi incertae sedis</taxon>
        <taxon>Chytridiomycota</taxon>
        <taxon>Chytridiomycota incertae sedis</taxon>
        <taxon>Chytridiomycetes</taxon>
        <taxon>Synchytriales</taxon>
        <taxon>Synchytriaceae</taxon>
        <taxon>Synchytrium</taxon>
    </lineage>
</organism>
<dbReference type="PROSITE" id="PS50848">
    <property type="entry name" value="START"/>
    <property type="match status" value="1"/>
</dbReference>
<dbReference type="SUPFAM" id="SSF55961">
    <property type="entry name" value="Bet v1-like"/>
    <property type="match status" value="1"/>
</dbReference>
<sequence>MSLMDSSNTALYSSLLERGRELHRLLLNARDWSKIDLHHQHHDPAKNLALYKRSSSNTGTQLPALKAVALVEGYSENLGAVLKSTKGRDWDTLFDQHELLARVDPETSITRYGMRPVRSSPRDFVLLTHSSTARSTHLHIAVSLPSNQQPVKAGYVRGHIDLLTWLIEPDSDEDCYSPTTSSCSYKHNFVSQHHSLLSTAPRLRVSCTLLLDPRHALYSSSYLTWLTSELPKSVALVCEYLGKFGEPDNDSSRSVHNIHSAGHHPREDGNKTDTDTDDDSGVGYEDGSREIEVRLDARRWTGLEVTLKSTSSHRLLDPELIDVRQDHEGGIVIRAGWWSSHSTNNSNTNHPCILNCRRGVCNLGTVLVNGDLQDLSEFMSVSVQSCGGNGIGIRPGSSTWEEEIREALDSPMVGQLLSYPAQWERGMDMDALLSPSHNGSRRRRPGRPRAMSANHVVLSSSRSISSGGRWFPRFRRSPNSRATDGLESKDDLSTPLQSSSSSTAEDMLGDLASRGILTPSSSLRAKIMPRRFSLSSVLWRPNNNGSSSNQGERNESVVKQQGGSMPPPSDEQAEEVNDQDSVATELPESVIWAVPRETRRFYSVIEIIIVAMAALAAGVILRVLYKVFRFNSTLLLGRWRFPFPIENHVHDNAVAAAAMAQLVEGVNGGMGIMEQKVLIPSEIIIEILKRLIIKDRMTIRLVCKRFQNLFFEPTLWTTADLQDFDPVLCRSILHRAGYGIRKLTLKTPDEHILTQTTTDAPNTTDLIILQAERASFGRSVDALSGSVAGIRLFGALKRLDIVGQFVPSRREQGSAWDATSYSLGLICEHGAALEELHFVAHGDVGTDALRGVAGLGRLHTLTLAGCRGLGDADFGVLVPALARVRYLALMGLQGITDDTMVRIARALRALEVLLVQGSAVDQVSTLGRWWLDVPGPLTSAIHCEAWWSESGKGGLTNRKTIQAQVTDALPHADIQ</sequence>
<evidence type="ECO:0000313" key="5">
    <source>
        <dbReference type="EMBL" id="TPX39052.1"/>
    </source>
</evidence>